<dbReference type="GO" id="GO:0007018">
    <property type="term" value="P:microtubule-based movement"/>
    <property type="evidence" value="ECO:0007669"/>
    <property type="project" value="InterPro"/>
</dbReference>
<comment type="subcellular location">
    <subcellularLocation>
        <location evidence="1">Cytoplasm</location>
    </subcellularLocation>
</comment>
<dbReference type="Gene3D" id="1.20.5.340">
    <property type="match status" value="1"/>
</dbReference>
<evidence type="ECO:0000256" key="6">
    <source>
        <dbReference type="PROSITE-ProRule" id="PRU00283"/>
    </source>
</evidence>
<evidence type="ECO:0000313" key="10">
    <source>
        <dbReference type="EMBL" id="KAJ8655548.1"/>
    </source>
</evidence>
<organism evidence="10 11">
    <name type="scientific">Lichtheimia ornata</name>
    <dbReference type="NCBI Taxonomy" id="688661"/>
    <lineage>
        <taxon>Eukaryota</taxon>
        <taxon>Fungi</taxon>
        <taxon>Fungi incertae sedis</taxon>
        <taxon>Mucoromycota</taxon>
        <taxon>Mucoromycotina</taxon>
        <taxon>Mucoromycetes</taxon>
        <taxon>Mucorales</taxon>
        <taxon>Lichtheimiaceae</taxon>
        <taxon>Lichtheimia</taxon>
    </lineage>
</organism>
<dbReference type="Gene3D" id="1.10.287.1490">
    <property type="match status" value="1"/>
</dbReference>
<feature type="compositionally biased region" description="Polar residues" evidence="8">
    <location>
        <begin position="337"/>
        <end position="352"/>
    </location>
</feature>
<keyword evidence="11" id="KW-1185">Reference proteome</keyword>
<dbReference type="Proteomes" id="UP001234581">
    <property type="component" value="Unassembled WGS sequence"/>
</dbReference>
<dbReference type="PROSITE" id="PS50067">
    <property type="entry name" value="KINESIN_MOTOR_2"/>
    <property type="match status" value="1"/>
</dbReference>
<proteinExistence type="inferred from homology"/>
<dbReference type="InterPro" id="IPR027640">
    <property type="entry name" value="Kinesin-like_fam"/>
</dbReference>
<dbReference type="GO" id="GO:0005524">
    <property type="term" value="F:ATP binding"/>
    <property type="evidence" value="ECO:0007669"/>
    <property type="project" value="UniProtKB-UniRule"/>
</dbReference>
<evidence type="ECO:0000256" key="7">
    <source>
        <dbReference type="SAM" id="Coils"/>
    </source>
</evidence>
<feature type="compositionally biased region" description="Low complexity" evidence="8">
    <location>
        <begin position="1601"/>
        <end position="1613"/>
    </location>
</feature>
<dbReference type="PANTHER" id="PTHR47969">
    <property type="entry name" value="CHROMOSOME-ASSOCIATED KINESIN KIF4A-RELATED"/>
    <property type="match status" value="1"/>
</dbReference>
<dbReference type="InterPro" id="IPR036961">
    <property type="entry name" value="Kinesin_motor_dom_sf"/>
</dbReference>
<comment type="similarity">
    <text evidence="6">Belongs to the TRAFAC class myosin-kinesin ATPase superfamily. Kinesin family.</text>
</comment>
<feature type="coiled-coil region" evidence="7">
    <location>
        <begin position="732"/>
        <end position="818"/>
    </location>
</feature>
<feature type="compositionally biased region" description="Polar residues" evidence="8">
    <location>
        <begin position="1543"/>
        <end position="1559"/>
    </location>
</feature>
<dbReference type="GO" id="GO:0051231">
    <property type="term" value="P:spindle elongation"/>
    <property type="evidence" value="ECO:0007669"/>
    <property type="project" value="TreeGrafter"/>
</dbReference>
<feature type="compositionally biased region" description="Polar residues" evidence="8">
    <location>
        <begin position="1614"/>
        <end position="1624"/>
    </location>
</feature>
<dbReference type="GeneID" id="83216241"/>
<feature type="coiled-coil region" evidence="7">
    <location>
        <begin position="1254"/>
        <end position="1288"/>
    </location>
</feature>
<dbReference type="InterPro" id="IPR027417">
    <property type="entry name" value="P-loop_NTPase"/>
</dbReference>
<feature type="region of interest" description="Disordered" evidence="8">
    <location>
        <begin position="430"/>
        <end position="451"/>
    </location>
</feature>
<dbReference type="PANTHER" id="PTHR47969:SF15">
    <property type="entry name" value="CHROMOSOME-ASSOCIATED KINESIN KIF4A-RELATED"/>
    <property type="match status" value="1"/>
</dbReference>
<keyword evidence="2" id="KW-0963">Cytoplasm</keyword>
<feature type="domain" description="Kinesin motor" evidence="9">
    <location>
        <begin position="18"/>
        <end position="498"/>
    </location>
</feature>
<dbReference type="GO" id="GO:0007052">
    <property type="term" value="P:mitotic spindle organization"/>
    <property type="evidence" value="ECO:0007669"/>
    <property type="project" value="TreeGrafter"/>
</dbReference>
<evidence type="ECO:0000256" key="3">
    <source>
        <dbReference type="ARBA" id="ARBA00022741"/>
    </source>
</evidence>
<dbReference type="Gene3D" id="3.40.850.10">
    <property type="entry name" value="Kinesin motor domain"/>
    <property type="match status" value="1"/>
</dbReference>
<evidence type="ECO:0000313" key="11">
    <source>
        <dbReference type="Proteomes" id="UP001234581"/>
    </source>
</evidence>
<feature type="region of interest" description="Disordered" evidence="8">
    <location>
        <begin position="144"/>
        <end position="193"/>
    </location>
</feature>
<dbReference type="GO" id="GO:0005875">
    <property type="term" value="C:microtubule associated complex"/>
    <property type="evidence" value="ECO:0007669"/>
    <property type="project" value="TreeGrafter"/>
</dbReference>
<keyword evidence="5 7" id="KW-0175">Coiled coil</keyword>
<evidence type="ECO:0000259" key="9">
    <source>
        <dbReference type="PROSITE" id="PS50067"/>
    </source>
</evidence>
<comment type="caution">
    <text evidence="10">The sequence shown here is derived from an EMBL/GenBank/DDBJ whole genome shotgun (WGS) entry which is preliminary data.</text>
</comment>
<feature type="compositionally biased region" description="Low complexity" evidence="8">
    <location>
        <begin position="1709"/>
        <end position="1726"/>
    </location>
</feature>
<feature type="region of interest" description="Disordered" evidence="8">
    <location>
        <begin position="315"/>
        <end position="352"/>
    </location>
</feature>
<dbReference type="GO" id="GO:0008017">
    <property type="term" value="F:microtubule binding"/>
    <property type="evidence" value="ECO:0007669"/>
    <property type="project" value="InterPro"/>
</dbReference>
<evidence type="ECO:0000256" key="1">
    <source>
        <dbReference type="ARBA" id="ARBA00004496"/>
    </source>
</evidence>
<dbReference type="SUPFAM" id="SSF52540">
    <property type="entry name" value="P-loop containing nucleoside triphosphate hydrolases"/>
    <property type="match status" value="1"/>
</dbReference>
<feature type="compositionally biased region" description="Basic and acidic residues" evidence="8">
    <location>
        <begin position="1351"/>
        <end position="1368"/>
    </location>
</feature>
<feature type="coiled-coil region" evidence="7">
    <location>
        <begin position="1425"/>
        <end position="1477"/>
    </location>
</feature>
<reference evidence="10 11" key="1">
    <citation type="submission" date="2023-03" db="EMBL/GenBank/DDBJ databases">
        <title>Genome sequence of Lichtheimia ornata CBS 291.66.</title>
        <authorList>
            <person name="Mohabir J.T."/>
            <person name="Shea T.P."/>
            <person name="Kurbessoian T."/>
            <person name="Berby B."/>
            <person name="Fontaine J."/>
            <person name="Livny J."/>
            <person name="Gnirke A."/>
            <person name="Stajich J.E."/>
            <person name="Cuomo C.A."/>
        </authorList>
    </citation>
    <scope>NUCLEOTIDE SEQUENCE [LARGE SCALE GENOMIC DNA]</scope>
    <source>
        <strain evidence="10">CBS 291.66</strain>
    </source>
</reference>
<keyword evidence="4 6" id="KW-0067">ATP-binding</keyword>
<dbReference type="Pfam" id="PF00225">
    <property type="entry name" value="Kinesin"/>
    <property type="match status" value="2"/>
</dbReference>
<sequence>MAPCTPTNTKTSTKETAQVQVALRVRPLTSQDRAQPRFSQSTESDVVQIHNDSLTVVPHHKSFSFDHVFGTDSTQEQVFSTVASNMVDRFIDGYNVTILAYGQTSSGKTYTMGTEIGHDQRNPEHEGIIPRAMTALFNKLGHAKNKRPNSTIVPPSSQQQSGLPRRPMQTSPNNNTSPSSTTSPPPTRLRPMSMMVNRRVSTSSLNDQHREHAQQSKSSRCTVKVSFVEIYNEELVDLLNPAPASERPPVTVREDPKGQIYWTGVKEVPVESTDDVLRYLQMGTLNRATGSTDMNAKSSRSHAIFSVTLKQEKWVPATTSTTSPASSKTTTTTTSSGIRQPQSTRSTMIGRRSSTMNVRAMVGQMEKQQQHDDDNGKWVISHSKFHFVDLAGSERLKRTAAQGDRRKEGININAGLLALGNVISALADSHHYSSSSPSSLKQRPTPHIPYRDSKLTRLLQDSLGGNATTLMIACISPAEVNLVETVNTLKYAHRARNIKNRVERNETEEWLTNDNPEYLRGLINKLKAEVRHLKTQAAANNQALPPSPQSLPTPSVSMDNVSATTTTTTTIAEDNVAELRRQIVELQKEVAMARERNQHVEKELQRKQDLDFQHLVEPVIAEYEKSVSALESQLAMARAALSHSDQALAEQEAKLAQYATLHENEQETLSELKARLAKSTEREQTNENYIAELEGKLARTVDEALEDQQMLTDLRQKLVKFKEMDESTEQYIHDIETRLAHSEQERDRLLELCKEAQTKLSEQQSQLDTIRKRLSTTGKDADQQALLIEDLARSETRCRELENELLRLRDTLHTREEQVVQDQHLLQVAEEQPSALPREKSLKDELAVEEATIEIRDRLAQKTAEIEVLEKKLLESSGSVESLKEEAQQKTTKVEELSKQLADMQEAHAEWIKTREQQQLEMTRLETCLKEARVAMETTQQELQTLQATHASELHDAQATAHQALTDQEQRFQAILEQRMDEAEQARQDAQVLLQVQERQQSIIGTLEEKMRAMDELVQSLRQQLADRDRQINELERINNDKSQMVKDLQDRVQQVLYEVRTVGLERNQLDVVIQFLEAALRQQDRKADKAMLAIQDLQMHCTGRSDQVHEKSDSIDQLEQEKKSLERALVDMTRRVKKHEALIATFQQQLRLSQEALTEQDEAMDQIKVEVEEAKRIRSRMDEVEKDLEKTRNERDTLTNELASFKKQLENAEKALAEEAQKSTRLQSSIATLEHTLDTERSLIAANDTTGMMSMLQDKCKALEKVKDELMQQLQHANTTLDETRRDKDNTVASLESLLQTTQARLDEAVASHAQQCKQIEALQQHQQQQLSANGRRRRLTNESQDSGLPDERHLSSLAKRDRDHRMGRSSHSGSSEDLPANASRQHVRMSTHDPTLESIHKLQARFREKLTSSEGQEELLDKLLQLMTENSQLSVQVNDLEGQLVTQRSQSALENKSLELEVMKLSAANERLEREMEQAMPRSHSNASIASTRSPRNSILLMNASSPPQTPRVGSPKVFARQSCTLGKSASFRIVRDVEPSLSTPAASKRASATSIRPTMPRPRVRAQSTVLPPPSAPPSNPLPPVPARTRSSLIINQSEPISPSPSFSTPTGLQRQDSVASSTISEMLSSDGNFTTEQYEKIIRSLQRRALAADQDIRAHQEVISKLEFQLTGAEDAVRNVRRQLDTAHREKQTYMLEIENLRSSSLPPEVQQHQQQPQSADSQLKRLQEELAAERALKDKAEKARVILENRMDQLMTKRNKFMCF</sequence>
<feature type="coiled-coil region" evidence="7">
    <location>
        <begin position="973"/>
        <end position="1230"/>
    </location>
</feature>
<dbReference type="InterPro" id="IPR019821">
    <property type="entry name" value="Kinesin_motor_CS"/>
</dbReference>
<dbReference type="SMART" id="SM00129">
    <property type="entry name" value="KISc"/>
    <property type="match status" value="1"/>
</dbReference>
<name>A0AAD7UXN0_9FUNG</name>
<feature type="compositionally biased region" description="Polar residues" evidence="8">
    <location>
        <begin position="148"/>
        <end position="162"/>
    </location>
</feature>
<evidence type="ECO:0000256" key="8">
    <source>
        <dbReference type="SAM" id="MobiDB-lite"/>
    </source>
</evidence>
<feature type="region of interest" description="Disordered" evidence="8">
    <location>
        <begin position="200"/>
        <end position="219"/>
    </location>
</feature>
<keyword evidence="6" id="KW-0505">Motor protein</keyword>
<dbReference type="PROSITE" id="PS00411">
    <property type="entry name" value="KINESIN_MOTOR_1"/>
    <property type="match status" value="1"/>
</dbReference>
<feature type="compositionally biased region" description="Low complexity" evidence="8">
    <location>
        <begin position="316"/>
        <end position="336"/>
    </location>
</feature>
<feature type="coiled-coil region" evidence="7">
    <location>
        <begin position="569"/>
        <end position="682"/>
    </location>
</feature>
<feature type="region of interest" description="Disordered" evidence="8">
    <location>
        <begin position="537"/>
        <end position="556"/>
    </location>
</feature>
<dbReference type="EMBL" id="JARTCD010000048">
    <property type="protein sequence ID" value="KAJ8655548.1"/>
    <property type="molecule type" value="Genomic_DNA"/>
</dbReference>
<keyword evidence="3 6" id="KW-0547">Nucleotide-binding</keyword>
<gene>
    <name evidence="10" type="ORF">O0I10_008834</name>
</gene>
<feature type="binding site" evidence="6">
    <location>
        <begin position="102"/>
        <end position="109"/>
    </location>
    <ligand>
        <name>ATP</name>
        <dbReference type="ChEBI" id="CHEBI:30616"/>
    </ligand>
</feature>
<feature type="compositionally biased region" description="Pro residues" evidence="8">
    <location>
        <begin position="1574"/>
        <end position="1589"/>
    </location>
</feature>
<evidence type="ECO:0000256" key="4">
    <source>
        <dbReference type="ARBA" id="ARBA00022840"/>
    </source>
</evidence>
<dbReference type="GO" id="GO:0005737">
    <property type="term" value="C:cytoplasm"/>
    <property type="evidence" value="ECO:0007669"/>
    <property type="project" value="UniProtKB-SubCell"/>
</dbReference>
<accession>A0AAD7UXN0</accession>
<feature type="compositionally biased region" description="Low complexity" evidence="8">
    <location>
        <begin position="430"/>
        <end position="440"/>
    </location>
</feature>
<evidence type="ECO:0000256" key="5">
    <source>
        <dbReference type="ARBA" id="ARBA00023054"/>
    </source>
</evidence>
<feature type="compositionally biased region" description="Low complexity" evidence="8">
    <location>
        <begin position="170"/>
        <end position="182"/>
    </location>
</feature>
<evidence type="ECO:0000256" key="2">
    <source>
        <dbReference type="ARBA" id="ARBA00022490"/>
    </source>
</evidence>
<dbReference type="GO" id="GO:0003777">
    <property type="term" value="F:microtubule motor activity"/>
    <property type="evidence" value="ECO:0007669"/>
    <property type="project" value="InterPro"/>
</dbReference>
<dbReference type="PRINTS" id="PR00380">
    <property type="entry name" value="KINESINHEAVY"/>
</dbReference>
<feature type="region of interest" description="Disordered" evidence="8">
    <location>
        <begin position="1327"/>
        <end position="1397"/>
    </location>
</feature>
<feature type="region of interest" description="Disordered" evidence="8">
    <location>
        <begin position="1708"/>
        <end position="1728"/>
    </location>
</feature>
<feature type="coiled-coil region" evidence="7">
    <location>
        <begin position="852"/>
        <end position="949"/>
    </location>
</feature>
<feature type="region of interest" description="Disordered" evidence="8">
    <location>
        <begin position="1543"/>
        <end position="1624"/>
    </location>
</feature>
<dbReference type="InterPro" id="IPR001752">
    <property type="entry name" value="Kinesin_motor_dom"/>
</dbReference>
<dbReference type="RefSeq" id="XP_058340461.1">
    <property type="nucleotide sequence ID" value="XM_058488835.1"/>
</dbReference>
<protein>
    <recommendedName>
        <fullName evidence="9">Kinesin motor domain-containing protein</fullName>
    </recommendedName>
</protein>